<evidence type="ECO:0000256" key="6">
    <source>
        <dbReference type="ARBA" id="ARBA00022989"/>
    </source>
</evidence>
<dbReference type="InterPro" id="IPR017452">
    <property type="entry name" value="GPCR_Rhodpsn_7TM"/>
</dbReference>
<keyword evidence="4 11" id="KW-0812">Transmembrane</keyword>
<evidence type="ECO:0000313" key="15">
    <source>
        <dbReference type="RefSeq" id="XP_030042680.1"/>
    </source>
</evidence>
<evidence type="ECO:0000256" key="9">
    <source>
        <dbReference type="ARBA" id="ARBA00023170"/>
    </source>
</evidence>
<keyword evidence="10 11" id="KW-0807">Transducer</keyword>
<comment type="subcellular location">
    <subcellularLocation>
        <location evidence="1 12">Cell membrane</location>
        <topology evidence="1 12">Multi-pass membrane protein</topology>
    </subcellularLocation>
</comment>
<dbReference type="InterPro" id="IPR000276">
    <property type="entry name" value="GPCR_Rhodpsn"/>
</dbReference>
<proteinExistence type="inferred from homology"/>
<evidence type="ECO:0000256" key="2">
    <source>
        <dbReference type="ARBA" id="ARBA00022475"/>
    </source>
</evidence>
<feature type="transmembrane region" description="Helical" evidence="12">
    <location>
        <begin position="273"/>
        <end position="292"/>
    </location>
</feature>
<dbReference type="CDD" id="cd13954">
    <property type="entry name" value="7tmA_OR"/>
    <property type="match status" value="1"/>
</dbReference>
<feature type="transmembrane region" description="Helical" evidence="12">
    <location>
        <begin position="22"/>
        <end position="48"/>
    </location>
</feature>
<dbReference type="GO" id="GO:0005886">
    <property type="term" value="C:plasma membrane"/>
    <property type="evidence" value="ECO:0007669"/>
    <property type="project" value="UniProtKB-SubCell"/>
</dbReference>
<dbReference type="FunFam" id="1.20.1070.10:FF:000001">
    <property type="entry name" value="Olfactory receptor"/>
    <property type="match status" value="1"/>
</dbReference>
<dbReference type="GO" id="GO:0004984">
    <property type="term" value="F:olfactory receptor activity"/>
    <property type="evidence" value="ECO:0007669"/>
    <property type="project" value="InterPro"/>
</dbReference>
<name>A0A6P7WWQ2_9AMPH</name>
<evidence type="ECO:0000256" key="3">
    <source>
        <dbReference type="ARBA" id="ARBA00022606"/>
    </source>
</evidence>
<dbReference type="OrthoDB" id="5967130at2759"/>
<dbReference type="SUPFAM" id="SSF81321">
    <property type="entry name" value="Family A G protein-coupled receptor-like"/>
    <property type="match status" value="1"/>
</dbReference>
<dbReference type="PRINTS" id="PR00237">
    <property type="entry name" value="GPCRRHODOPSN"/>
</dbReference>
<dbReference type="PRINTS" id="PR00245">
    <property type="entry name" value="OLFACTORYR"/>
</dbReference>
<evidence type="ECO:0000313" key="14">
    <source>
        <dbReference type="Proteomes" id="UP000515156"/>
    </source>
</evidence>
<dbReference type="InterPro" id="IPR050516">
    <property type="entry name" value="Olfactory_GPCR"/>
</dbReference>
<dbReference type="GeneID" id="115457402"/>
<keyword evidence="8 12" id="KW-0472">Membrane</keyword>
<feature type="domain" description="G-protein coupled receptors family 1 profile" evidence="13">
    <location>
        <begin position="41"/>
        <end position="290"/>
    </location>
</feature>
<evidence type="ECO:0000256" key="8">
    <source>
        <dbReference type="ARBA" id="ARBA00023136"/>
    </source>
</evidence>
<dbReference type="Proteomes" id="UP000515156">
    <property type="component" value="Chromosome 14"/>
</dbReference>
<dbReference type="PANTHER" id="PTHR26452">
    <property type="entry name" value="OLFACTORY RECEPTOR"/>
    <property type="match status" value="1"/>
</dbReference>
<dbReference type="GO" id="GO:0004930">
    <property type="term" value="F:G protein-coupled receptor activity"/>
    <property type="evidence" value="ECO:0007669"/>
    <property type="project" value="UniProtKB-KW"/>
</dbReference>
<keyword evidence="2 12" id="KW-1003">Cell membrane</keyword>
<evidence type="ECO:0000256" key="4">
    <source>
        <dbReference type="ARBA" id="ARBA00022692"/>
    </source>
</evidence>
<feature type="transmembrane region" description="Helical" evidence="12">
    <location>
        <begin position="60"/>
        <end position="82"/>
    </location>
</feature>
<dbReference type="Pfam" id="PF13853">
    <property type="entry name" value="7tm_4"/>
    <property type="match status" value="1"/>
</dbReference>
<evidence type="ECO:0000259" key="13">
    <source>
        <dbReference type="PROSITE" id="PS50262"/>
    </source>
</evidence>
<sequence>MGERNQTSVTEFILLGFSDHPLLQGLICWMVLLVYLVSVLGNFVFLMLMCADPHLHKPMYFFLSNLSILDICCPSVTLPKLLDTFLAQSKSISFHACMTQLFFFQSFTGTELFLLSAMAYDRYVAICNPLRYSLIMKKSICILLAGGSWVIGCLEILPIAHMISKLFYCGSNEINHFFCDPSVLMKLSCSDPYKVEILILVEGTTVAFIPFLLTLMSYIFIINSILKIQCTEGRHKVFSTCSSHLTSVVLFYGTILCLYMRPTSMYSPAQDKLFSLLYTALIPMLNPIIYSLRNREIKNTLSKIQSKTRKLVS</sequence>
<dbReference type="PROSITE" id="PS50262">
    <property type="entry name" value="G_PROTEIN_RECEP_F1_2"/>
    <property type="match status" value="1"/>
</dbReference>
<dbReference type="InterPro" id="IPR000725">
    <property type="entry name" value="Olfact_rcpt"/>
</dbReference>
<evidence type="ECO:0000256" key="11">
    <source>
        <dbReference type="RuleBase" id="RU000688"/>
    </source>
</evidence>
<accession>A0A6P7WWQ2</accession>
<keyword evidence="6 12" id="KW-1133">Transmembrane helix</keyword>
<feature type="transmembrane region" description="Helical" evidence="12">
    <location>
        <begin position="140"/>
        <end position="163"/>
    </location>
</feature>
<evidence type="ECO:0000256" key="12">
    <source>
        <dbReference type="RuleBase" id="RU363047"/>
    </source>
</evidence>
<dbReference type="AlphaFoldDB" id="A0A6P7WWQ2"/>
<organism evidence="14 15">
    <name type="scientific">Microcaecilia unicolor</name>
    <dbReference type="NCBI Taxonomy" id="1415580"/>
    <lineage>
        <taxon>Eukaryota</taxon>
        <taxon>Metazoa</taxon>
        <taxon>Chordata</taxon>
        <taxon>Craniata</taxon>
        <taxon>Vertebrata</taxon>
        <taxon>Euteleostomi</taxon>
        <taxon>Amphibia</taxon>
        <taxon>Gymnophiona</taxon>
        <taxon>Siphonopidae</taxon>
        <taxon>Microcaecilia</taxon>
    </lineage>
</organism>
<keyword evidence="14" id="KW-1185">Reference proteome</keyword>
<feature type="transmembrane region" description="Helical" evidence="12">
    <location>
        <begin position="242"/>
        <end position="261"/>
    </location>
</feature>
<dbReference type="RefSeq" id="XP_030042680.1">
    <property type="nucleotide sequence ID" value="XM_030186820.1"/>
</dbReference>
<evidence type="ECO:0000256" key="7">
    <source>
        <dbReference type="ARBA" id="ARBA00023040"/>
    </source>
</evidence>
<protein>
    <recommendedName>
        <fullName evidence="12">Olfactory receptor</fullName>
    </recommendedName>
</protein>
<dbReference type="PROSITE" id="PS00237">
    <property type="entry name" value="G_PROTEIN_RECEP_F1_1"/>
    <property type="match status" value="1"/>
</dbReference>
<dbReference type="InParanoid" id="A0A6P7WWQ2"/>
<dbReference type="KEGG" id="muo:115457402"/>
<comment type="similarity">
    <text evidence="11">Belongs to the G-protein coupled receptor 1 family.</text>
</comment>
<dbReference type="Gene3D" id="1.20.1070.10">
    <property type="entry name" value="Rhodopsin 7-helix transmembrane proteins"/>
    <property type="match status" value="1"/>
</dbReference>
<keyword evidence="5 12" id="KW-0552">Olfaction</keyword>
<feature type="transmembrane region" description="Helical" evidence="12">
    <location>
        <begin position="197"/>
        <end position="221"/>
    </location>
</feature>
<feature type="transmembrane region" description="Helical" evidence="12">
    <location>
        <begin position="102"/>
        <end position="120"/>
    </location>
</feature>
<dbReference type="FunCoup" id="A0A6P7WWQ2">
    <property type="interactions" value="856"/>
</dbReference>
<evidence type="ECO:0000256" key="5">
    <source>
        <dbReference type="ARBA" id="ARBA00022725"/>
    </source>
</evidence>
<keyword evidence="7 11" id="KW-0297">G-protein coupled receptor</keyword>
<gene>
    <name evidence="15" type="primary">LOC115457402</name>
</gene>
<evidence type="ECO:0000256" key="1">
    <source>
        <dbReference type="ARBA" id="ARBA00004651"/>
    </source>
</evidence>
<keyword evidence="9 11" id="KW-0675">Receptor</keyword>
<reference evidence="15" key="1">
    <citation type="submission" date="2025-08" db="UniProtKB">
        <authorList>
            <consortium name="RefSeq"/>
        </authorList>
    </citation>
    <scope>IDENTIFICATION</scope>
</reference>
<evidence type="ECO:0000256" key="10">
    <source>
        <dbReference type="ARBA" id="ARBA00023224"/>
    </source>
</evidence>
<keyword evidence="3 12" id="KW-0716">Sensory transduction</keyword>